<keyword evidence="4" id="KW-1185">Reference proteome</keyword>
<evidence type="ECO:0000313" key="3">
    <source>
        <dbReference type="EMBL" id="CEJ09152.1"/>
    </source>
</evidence>
<reference evidence="2" key="2">
    <citation type="submission" date="2020-01" db="EMBL/GenBank/DDBJ databases">
        <authorList>
            <person name="Hornung B."/>
        </authorList>
    </citation>
    <scope>NUCLEOTIDE SEQUENCE</scope>
    <source>
        <strain evidence="2">PacBioINE</strain>
    </source>
</reference>
<dbReference type="EMBL" id="CDGJ01000111">
    <property type="protein sequence ID" value="CEJ09152.1"/>
    <property type="molecule type" value="Genomic_DNA"/>
</dbReference>
<evidence type="ECO:0000313" key="2">
    <source>
        <dbReference type="EMBL" id="CAA7602679.1"/>
    </source>
</evidence>
<keyword evidence="1" id="KW-0812">Transmembrane</keyword>
<protein>
    <submittedName>
        <fullName evidence="2">Uncharacterized protein</fullName>
    </submittedName>
</protein>
<name>A0A8S0W9L2_9FIRM</name>
<dbReference type="Proteomes" id="UP001071230">
    <property type="component" value="Unassembled WGS sequence"/>
</dbReference>
<accession>A0A8S0W9L2</accession>
<keyword evidence="1" id="KW-0472">Membrane</keyword>
<dbReference type="AlphaFoldDB" id="A0A8S0W9L2"/>
<dbReference type="EMBL" id="LR746496">
    <property type="protein sequence ID" value="CAA7602679.1"/>
    <property type="molecule type" value="Genomic_DNA"/>
</dbReference>
<reference evidence="3" key="1">
    <citation type="submission" date="2014-11" db="EMBL/GenBank/DDBJ databases">
        <authorList>
            <person name="Hornung B.V."/>
        </authorList>
    </citation>
    <scope>NUCLEOTIDE SEQUENCE</scope>
    <source>
        <strain evidence="3">INE</strain>
    </source>
</reference>
<proteinExistence type="predicted"/>
<dbReference type="KEGG" id="aacx:DEACI_3358"/>
<organism evidence="2">
    <name type="scientific">Acididesulfobacillus acetoxydans</name>
    <dbReference type="NCBI Taxonomy" id="1561005"/>
    <lineage>
        <taxon>Bacteria</taxon>
        <taxon>Bacillati</taxon>
        <taxon>Bacillota</taxon>
        <taxon>Clostridia</taxon>
        <taxon>Eubacteriales</taxon>
        <taxon>Peptococcaceae</taxon>
        <taxon>Acididesulfobacillus</taxon>
    </lineage>
</organism>
<evidence type="ECO:0000313" key="4">
    <source>
        <dbReference type="Proteomes" id="UP001071230"/>
    </source>
</evidence>
<dbReference type="Proteomes" id="UP000836597">
    <property type="component" value="Chromosome"/>
</dbReference>
<gene>
    <name evidence="2" type="ORF">DEACI_3358</name>
    <name evidence="3" type="ORF">DEACI_3635</name>
</gene>
<evidence type="ECO:0000256" key="1">
    <source>
        <dbReference type="SAM" id="Phobius"/>
    </source>
</evidence>
<keyword evidence="1" id="KW-1133">Transmembrane helix</keyword>
<feature type="transmembrane region" description="Helical" evidence="1">
    <location>
        <begin position="73"/>
        <end position="95"/>
    </location>
</feature>
<sequence length="127" mass="14480">MTQEEGKFLTALKMREKFAQGVGADGKRPVLRKYFFTGDSRLSDALSPAMGQRKGGKYMPVYPGFLTPPTLTVLAYFLMSLTPWVIVLIVLIWFIRKMNNIDRTLKGIVDSLSMMKKEEEVQGKERE</sequence>